<sequence length="370" mass="40453">MGIPGWRLHHTQLPLLPNPAVLPLVSEVDTHCKAPKNRATVSSTRRRVNINIDCKAKSLRKEDNVLRLVGSGRRSGTANLGARALHASPQWTQRSSFPIIQKTENCSNDSKVEKEDDEGYARDRGANMGCVTRKPQLQSHRISAAPALSICPLVVIARLATERPALTRRPRHLEGESGCCQKPENPRNLQQHPANSCEPGSTGPKVARARGFKELCASSWKGQISSEISGSAAQLTDVRQLLRRDPLPPLWQRYRSAGLKILYNKSQRPLRRMTSRYDALAPGAATSTAAEPKGPRASCAAAAKAPVKNVKVASMSMQLEMKALWDKFNQLGTKVTSPGWQVRAPLSLLQPSPRGASLGSGLWLNPCERD</sequence>
<evidence type="ECO:0000256" key="1">
    <source>
        <dbReference type="SAM" id="MobiDB-lite"/>
    </source>
</evidence>
<accession>A0AA40I1B8</accession>
<name>A0AA40I1B8_CNENI</name>
<protein>
    <submittedName>
        <fullName evidence="2">Uncharacterized protein</fullName>
    </submittedName>
</protein>
<evidence type="ECO:0000313" key="2">
    <source>
        <dbReference type="EMBL" id="KAK1340776.1"/>
    </source>
</evidence>
<proteinExistence type="predicted"/>
<organism evidence="2 3">
    <name type="scientific">Cnephaeus nilssonii</name>
    <name type="common">Northern bat</name>
    <name type="synonym">Eptesicus nilssonii</name>
    <dbReference type="NCBI Taxonomy" id="3371016"/>
    <lineage>
        <taxon>Eukaryota</taxon>
        <taxon>Metazoa</taxon>
        <taxon>Chordata</taxon>
        <taxon>Craniata</taxon>
        <taxon>Vertebrata</taxon>
        <taxon>Euteleostomi</taxon>
        <taxon>Mammalia</taxon>
        <taxon>Eutheria</taxon>
        <taxon>Laurasiatheria</taxon>
        <taxon>Chiroptera</taxon>
        <taxon>Yangochiroptera</taxon>
        <taxon>Vespertilionidae</taxon>
        <taxon>Cnephaeus</taxon>
    </lineage>
</organism>
<dbReference type="EMBL" id="JAULJE010000007">
    <property type="protein sequence ID" value="KAK1340776.1"/>
    <property type="molecule type" value="Genomic_DNA"/>
</dbReference>
<comment type="caution">
    <text evidence="2">The sequence shown here is derived from an EMBL/GenBank/DDBJ whole genome shotgun (WGS) entry which is preliminary data.</text>
</comment>
<feature type="region of interest" description="Disordered" evidence="1">
    <location>
        <begin position="170"/>
        <end position="204"/>
    </location>
</feature>
<gene>
    <name evidence="2" type="ORF">QTO34_017170</name>
</gene>
<keyword evidence="3" id="KW-1185">Reference proteome</keyword>
<evidence type="ECO:0000313" key="3">
    <source>
        <dbReference type="Proteomes" id="UP001177744"/>
    </source>
</evidence>
<dbReference type="Proteomes" id="UP001177744">
    <property type="component" value="Unassembled WGS sequence"/>
</dbReference>
<reference evidence="2" key="1">
    <citation type="submission" date="2023-06" db="EMBL/GenBank/DDBJ databases">
        <title>Reference genome for the Northern bat (Eptesicus nilssonii), a most northern bat species.</title>
        <authorList>
            <person name="Laine V.N."/>
            <person name="Pulliainen A.T."/>
            <person name="Lilley T.M."/>
        </authorList>
    </citation>
    <scope>NUCLEOTIDE SEQUENCE</scope>
    <source>
        <strain evidence="2">BLF_Eptnil</strain>
        <tissue evidence="2">Kidney</tissue>
    </source>
</reference>
<dbReference type="AlphaFoldDB" id="A0AA40I1B8"/>